<dbReference type="Pfam" id="PF20152">
    <property type="entry name" value="DUF6534"/>
    <property type="match status" value="1"/>
</dbReference>
<accession>A0AA39TPX5</accession>
<dbReference type="GeneID" id="85355883"/>
<feature type="transmembrane region" description="Helical" evidence="1">
    <location>
        <begin position="102"/>
        <end position="123"/>
    </location>
</feature>
<sequence length="323" mass="36186">MSSSLAAEAAQALPSLGPTMGAMSLALIIASILYGTTNLQAVIYFKEYPDDWWFYRLSIATLWVLDTLHIAFNMHVLYFYTISSFGNYIAILKFVWSFKLGLVIYNMIVFCVHIVYCVRLWMLGRYFHRIIPWFITVIVIGICATSIIFCREVYTISYITEINKISPTIEAGLTTTVSVDIIIAFAMSYYLLKGRTSTGSFSTNIKLVALMRLILISGLGTSALGLASLITFLVFPGTLIFMAIGIVTSKLYINSLLAMFNARERRQQKNVGTSFPSTFRAQGEENITNPIPLSDIISSVQTSDDMVFDNCKSERQYHISEAV</sequence>
<comment type="caution">
    <text evidence="3">The sequence shown here is derived from an EMBL/GenBank/DDBJ whole genome shotgun (WGS) entry which is preliminary data.</text>
</comment>
<feature type="transmembrane region" description="Helical" evidence="1">
    <location>
        <begin position="213"/>
        <end position="234"/>
    </location>
</feature>
<dbReference type="EMBL" id="JAUEPS010000009">
    <property type="protein sequence ID" value="KAK0462358.1"/>
    <property type="molecule type" value="Genomic_DNA"/>
</dbReference>
<evidence type="ECO:0000256" key="1">
    <source>
        <dbReference type="SAM" id="Phobius"/>
    </source>
</evidence>
<feature type="transmembrane region" description="Helical" evidence="1">
    <location>
        <begin position="240"/>
        <end position="260"/>
    </location>
</feature>
<dbReference type="Proteomes" id="UP001175211">
    <property type="component" value="Unassembled WGS sequence"/>
</dbReference>
<keyword evidence="1" id="KW-1133">Transmembrane helix</keyword>
<feature type="domain" description="DUF6534" evidence="2">
    <location>
        <begin position="177"/>
        <end position="264"/>
    </location>
</feature>
<evidence type="ECO:0000313" key="4">
    <source>
        <dbReference type="Proteomes" id="UP001175211"/>
    </source>
</evidence>
<keyword evidence="1" id="KW-0472">Membrane</keyword>
<name>A0AA39TPX5_ARMTA</name>
<dbReference type="AlphaFoldDB" id="A0AA39TPX5"/>
<feature type="transmembrane region" description="Helical" evidence="1">
    <location>
        <begin position="53"/>
        <end position="72"/>
    </location>
</feature>
<reference evidence="3" key="1">
    <citation type="submission" date="2023-06" db="EMBL/GenBank/DDBJ databases">
        <authorList>
            <consortium name="Lawrence Berkeley National Laboratory"/>
            <person name="Ahrendt S."/>
            <person name="Sahu N."/>
            <person name="Indic B."/>
            <person name="Wong-Bajracharya J."/>
            <person name="Merenyi Z."/>
            <person name="Ke H.-M."/>
            <person name="Monk M."/>
            <person name="Kocsube S."/>
            <person name="Drula E."/>
            <person name="Lipzen A."/>
            <person name="Balint B."/>
            <person name="Henrissat B."/>
            <person name="Andreopoulos B."/>
            <person name="Martin F.M."/>
            <person name="Harder C.B."/>
            <person name="Rigling D."/>
            <person name="Ford K.L."/>
            <person name="Foster G.D."/>
            <person name="Pangilinan J."/>
            <person name="Papanicolaou A."/>
            <person name="Barry K."/>
            <person name="LaButti K."/>
            <person name="Viragh M."/>
            <person name="Koriabine M."/>
            <person name="Yan M."/>
            <person name="Riley R."/>
            <person name="Champramary S."/>
            <person name="Plett K.L."/>
            <person name="Tsai I.J."/>
            <person name="Slot J."/>
            <person name="Sipos G."/>
            <person name="Plett J."/>
            <person name="Nagy L.G."/>
            <person name="Grigoriev I.V."/>
        </authorList>
    </citation>
    <scope>NUCLEOTIDE SEQUENCE</scope>
    <source>
        <strain evidence="3">CCBAS 213</strain>
    </source>
</reference>
<evidence type="ECO:0000259" key="2">
    <source>
        <dbReference type="Pfam" id="PF20152"/>
    </source>
</evidence>
<keyword evidence="1" id="KW-0812">Transmembrane</keyword>
<evidence type="ECO:0000313" key="3">
    <source>
        <dbReference type="EMBL" id="KAK0462358.1"/>
    </source>
</evidence>
<proteinExistence type="predicted"/>
<feature type="transmembrane region" description="Helical" evidence="1">
    <location>
        <begin position="169"/>
        <end position="192"/>
    </location>
</feature>
<keyword evidence="4" id="KW-1185">Reference proteome</keyword>
<gene>
    <name evidence="3" type="ORF">EV420DRAFT_1524194</name>
</gene>
<feature type="transmembrane region" description="Helical" evidence="1">
    <location>
        <begin position="130"/>
        <end position="149"/>
    </location>
</feature>
<organism evidence="3 4">
    <name type="scientific">Armillaria tabescens</name>
    <name type="common">Ringless honey mushroom</name>
    <name type="synonym">Agaricus tabescens</name>
    <dbReference type="NCBI Taxonomy" id="1929756"/>
    <lineage>
        <taxon>Eukaryota</taxon>
        <taxon>Fungi</taxon>
        <taxon>Dikarya</taxon>
        <taxon>Basidiomycota</taxon>
        <taxon>Agaricomycotina</taxon>
        <taxon>Agaricomycetes</taxon>
        <taxon>Agaricomycetidae</taxon>
        <taxon>Agaricales</taxon>
        <taxon>Marasmiineae</taxon>
        <taxon>Physalacriaceae</taxon>
        <taxon>Desarmillaria</taxon>
    </lineage>
</organism>
<dbReference type="PANTHER" id="PTHR40465">
    <property type="entry name" value="CHROMOSOME 1, WHOLE GENOME SHOTGUN SEQUENCE"/>
    <property type="match status" value="1"/>
</dbReference>
<dbReference type="InterPro" id="IPR045339">
    <property type="entry name" value="DUF6534"/>
</dbReference>
<dbReference type="PANTHER" id="PTHR40465:SF1">
    <property type="entry name" value="DUF6534 DOMAIN-CONTAINING PROTEIN"/>
    <property type="match status" value="1"/>
</dbReference>
<dbReference type="RefSeq" id="XP_060333970.1">
    <property type="nucleotide sequence ID" value="XM_060472335.1"/>
</dbReference>
<protein>
    <recommendedName>
        <fullName evidence="2">DUF6534 domain-containing protein</fullName>
    </recommendedName>
</protein>